<dbReference type="EMBL" id="BARS01034295">
    <property type="protein sequence ID" value="GAG20634.1"/>
    <property type="molecule type" value="Genomic_DNA"/>
</dbReference>
<organism evidence="1">
    <name type="scientific">marine sediment metagenome</name>
    <dbReference type="NCBI Taxonomy" id="412755"/>
    <lineage>
        <taxon>unclassified sequences</taxon>
        <taxon>metagenomes</taxon>
        <taxon>ecological metagenomes</taxon>
    </lineage>
</organism>
<sequence length="259" mass="28474">DFMMSGLSKSEYSLEKFNEIIGGDMTAADQEKATKLSQEWFTATIAEQSAMVNGLEDINGSLVDTAALWTEASDLSLEMIKAIDRAILDIKYSSLNVGTTRIKKAEAAKDYGKLLAAARAGDETAIEDFISFAPQYLSLAQEDLKSSQAYQDLYSQTLGELEEIKDYVKPEYFYEKLMADELSKTSDSLSTIEESSGLSKDILQGIWDQLKTMEGQVLTGTTASMTSEVAGVSGLEDARADVQSRYSLELTQGLSDWLY</sequence>
<proteinExistence type="predicted"/>
<accession>X0VQH9</accession>
<dbReference type="AlphaFoldDB" id="X0VQH9"/>
<comment type="caution">
    <text evidence="1">The sequence shown here is derived from an EMBL/GenBank/DDBJ whole genome shotgun (WGS) entry which is preliminary data.</text>
</comment>
<feature type="non-terminal residue" evidence="1">
    <location>
        <position position="259"/>
    </location>
</feature>
<name>X0VQH9_9ZZZZ</name>
<reference evidence="1" key="1">
    <citation type="journal article" date="2014" name="Front. Microbiol.">
        <title>High frequency of phylogenetically diverse reductive dehalogenase-homologous genes in deep subseafloor sedimentary metagenomes.</title>
        <authorList>
            <person name="Kawai M."/>
            <person name="Futagami T."/>
            <person name="Toyoda A."/>
            <person name="Takaki Y."/>
            <person name="Nishi S."/>
            <person name="Hori S."/>
            <person name="Arai W."/>
            <person name="Tsubouchi T."/>
            <person name="Morono Y."/>
            <person name="Uchiyama I."/>
            <person name="Ito T."/>
            <person name="Fujiyama A."/>
            <person name="Inagaki F."/>
            <person name="Takami H."/>
        </authorList>
    </citation>
    <scope>NUCLEOTIDE SEQUENCE</scope>
    <source>
        <strain evidence="1">Expedition CK06-06</strain>
    </source>
</reference>
<gene>
    <name evidence="1" type="ORF">S01H1_53001</name>
</gene>
<protein>
    <submittedName>
        <fullName evidence="1">Uncharacterized protein</fullName>
    </submittedName>
</protein>
<evidence type="ECO:0000313" key="1">
    <source>
        <dbReference type="EMBL" id="GAG20634.1"/>
    </source>
</evidence>
<feature type="non-terminal residue" evidence="1">
    <location>
        <position position="1"/>
    </location>
</feature>